<sequence length="61" mass="6460">MNRLVDFIRSDLFLSLAGGFALGLAGIAFINPASAVSNQDAVKSVTVETTSHGEIEIPNRK</sequence>
<dbReference type="EMBL" id="JBHSDH010000010">
    <property type="protein sequence ID" value="MFC4291292.1"/>
    <property type="molecule type" value="Genomic_DNA"/>
</dbReference>
<gene>
    <name evidence="1" type="ORF">ACFOWX_02570</name>
</gene>
<evidence type="ECO:0000313" key="1">
    <source>
        <dbReference type="EMBL" id="MFC4291292.1"/>
    </source>
</evidence>
<name>A0ABV8REB1_9SPHN</name>
<accession>A0ABV8REB1</accession>
<dbReference type="Proteomes" id="UP001595887">
    <property type="component" value="Unassembled WGS sequence"/>
</dbReference>
<protein>
    <recommendedName>
        <fullName evidence="3">Serine protease</fullName>
    </recommendedName>
</protein>
<evidence type="ECO:0008006" key="3">
    <source>
        <dbReference type="Google" id="ProtNLM"/>
    </source>
</evidence>
<keyword evidence="2" id="KW-1185">Reference proteome</keyword>
<evidence type="ECO:0000313" key="2">
    <source>
        <dbReference type="Proteomes" id="UP001595887"/>
    </source>
</evidence>
<comment type="caution">
    <text evidence="1">The sequence shown here is derived from an EMBL/GenBank/DDBJ whole genome shotgun (WGS) entry which is preliminary data.</text>
</comment>
<proteinExistence type="predicted"/>
<dbReference type="RefSeq" id="WP_381420981.1">
    <property type="nucleotide sequence ID" value="NZ_JBHSDH010000010.1"/>
</dbReference>
<reference evidence="2" key="1">
    <citation type="journal article" date="2019" name="Int. J. Syst. Evol. Microbiol.">
        <title>The Global Catalogue of Microorganisms (GCM) 10K type strain sequencing project: providing services to taxonomists for standard genome sequencing and annotation.</title>
        <authorList>
            <consortium name="The Broad Institute Genomics Platform"/>
            <consortium name="The Broad Institute Genome Sequencing Center for Infectious Disease"/>
            <person name="Wu L."/>
            <person name="Ma J."/>
        </authorList>
    </citation>
    <scope>NUCLEOTIDE SEQUENCE [LARGE SCALE GENOMIC DNA]</scope>
    <source>
        <strain evidence="2">CECT 8531</strain>
    </source>
</reference>
<organism evidence="1 2">
    <name type="scientific">Sphingorhabdus arenilitoris</name>
    <dbReference type="NCBI Taxonomy" id="1490041"/>
    <lineage>
        <taxon>Bacteria</taxon>
        <taxon>Pseudomonadati</taxon>
        <taxon>Pseudomonadota</taxon>
        <taxon>Alphaproteobacteria</taxon>
        <taxon>Sphingomonadales</taxon>
        <taxon>Sphingomonadaceae</taxon>
        <taxon>Sphingorhabdus</taxon>
    </lineage>
</organism>